<accession>A0AAD4S6U0</accession>
<dbReference type="EC" id="3.1.3.16" evidence="6"/>
<comment type="caution">
    <text evidence="8">The sequence shown here is derived from an EMBL/GenBank/DDBJ whole genome shotgun (WGS) entry which is preliminary data.</text>
</comment>
<dbReference type="CDD" id="cd07521">
    <property type="entry name" value="HAD_FCP1-like"/>
    <property type="match status" value="1"/>
</dbReference>
<dbReference type="InterPro" id="IPR036412">
    <property type="entry name" value="HAD-like_sf"/>
</dbReference>
<dbReference type="GO" id="GO:0005634">
    <property type="term" value="C:nucleus"/>
    <property type="evidence" value="ECO:0007669"/>
    <property type="project" value="UniProtKB-SubCell"/>
</dbReference>
<dbReference type="PROSITE" id="PS50969">
    <property type="entry name" value="FCP1"/>
    <property type="match status" value="1"/>
</dbReference>
<dbReference type="Proteomes" id="UP001202328">
    <property type="component" value="Unassembled WGS sequence"/>
</dbReference>
<evidence type="ECO:0000256" key="2">
    <source>
        <dbReference type="ARBA" id="ARBA00022801"/>
    </source>
</evidence>
<dbReference type="Gene3D" id="3.40.50.1000">
    <property type="entry name" value="HAD superfamily/HAD-like"/>
    <property type="match status" value="1"/>
</dbReference>
<protein>
    <recommendedName>
        <fullName evidence="6">RNA polymerase II C-terminal domain phosphatase-like</fullName>
        <ecNumber evidence="6">3.1.3.16</ecNumber>
    </recommendedName>
</protein>
<evidence type="ECO:0000256" key="4">
    <source>
        <dbReference type="ARBA" id="ARBA00047761"/>
    </source>
</evidence>
<dbReference type="SUPFAM" id="SSF56784">
    <property type="entry name" value="HAD-like"/>
    <property type="match status" value="1"/>
</dbReference>
<reference evidence="8" key="1">
    <citation type="submission" date="2022-04" db="EMBL/GenBank/DDBJ databases">
        <title>A functionally conserved STORR gene fusion in Papaver species that diverged 16.8 million years ago.</title>
        <authorList>
            <person name="Catania T."/>
        </authorList>
    </citation>
    <scope>NUCLEOTIDE SEQUENCE</scope>
    <source>
        <strain evidence="8">S-188037</strain>
    </source>
</reference>
<comment type="function">
    <text evidence="6">This promotes the activity of RNA polymerase II.</text>
</comment>
<dbReference type="GO" id="GO:0008420">
    <property type="term" value="F:RNA polymerase II CTD heptapeptide repeat phosphatase activity"/>
    <property type="evidence" value="ECO:0007669"/>
    <property type="project" value="UniProtKB-UniRule"/>
</dbReference>
<keyword evidence="9" id="KW-1185">Reference proteome</keyword>
<evidence type="ECO:0000256" key="5">
    <source>
        <dbReference type="ARBA" id="ARBA00048336"/>
    </source>
</evidence>
<dbReference type="Pfam" id="PF03031">
    <property type="entry name" value="NIF"/>
    <property type="match status" value="1"/>
</dbReference>
<name>A0AAD4S6U0_9MAGN</name>
<dbReference type="InterPro" id="IPR004274">
    <property type="entry name" value="FCP1_dom"/>
</dbReference>
<dbReference type="InterPro" id="IPR011947">
    <property type="entry name" value="FCP1_euk"/>
</dbReference>
<dbReference type="NCBIfam" id="TIGR02250">
    <property type="entry name" value="FCP1_euk"/>
    <property type="match status" value="1"/>
</dbReference>
<comment type="subcellular location">
    <subcellularLocation>
        <location evidence="1 6">Nucleus</location>
    </subcellularLocation>
</comment>
<evidence type="ECO:0000313" key="9">
    <source>
        <dbReference type="Proteomes" id="UP001202328"/>
    </source>
</evidence>
<dbReference type="InterPro" id="IPR023214">
    <property type="entry name" value="HAD_sf"/>
</dbReference>
<keyword evidence="2 6" id="KW-0378">Hydrolase</keyword>
<comment type="catalytic activity">
    <reaction evidence="4 6">
        <text>O-phospho-L-seryl-[protein] + H2O = L-seryl-[protein] + phosphate</text>
        <dbReference type="Rhea" id="RHEA:20629"/>
        <dbReference type="Rhea" id="RHEA-COMP:9863"/>
        <dbReference type="Rhea" id="RHEA-COMP:11604"/>
        <dbReference type="ChEBI" id="CHEBI:15377"/>
        <dbReference type="ChEBI" id="CHEBI:29999"/>
        <dbReference type="ChEBI" id="CHEBI:43474"/>
        <dbReference type="ChEBI" id="CHEBI:83421"/>
        <dbReference type="EC" id="3.1.3.16"/>
    </reaction>
</comment>
<proteinExistence type="predicted"/>
<gene>
    <name evidence="8" type="ORF">MKW98_001664</name>
</gene>
<evidence type="ECO:0000256" key="3">
    <source>
        <dbReference type="ARBA" id="ARBA00023242"/>
    </source>
</evidence>
<feature type="domain" description="FCP1 homology" evidence="7">
    <location>
        <begin position="85"/>
        <end position="273"/>
    </location>
</feature>
<dbReference type="InterPro" id="IPR039189">
    <property type="entry name" value="Fcp1"/>
</dbReference>
<comment type="catalytic activity">
    <reaction evidence="5 6">
        <text>O-phospho-L-threonyl-[protein] + H2O = L-threonyl-[protein] + phosphate</text>
        <dbReference type="Rhea" id="RHEA:47004"/>
        <dbReference type="Rhea" id="RHEA-COMP:11060"/>
        <dbReference type="Rhea" id="RHEA-COMP:11605"/>
        <dbReference type="ChEBI" id="CHEBI:15377"/>
        <dbReference type="ChEBI" id="CHEBI:30013"/>
        <dbReference type="ChEBI" id="CHEBI:43474"/>
        <dbReference type="ChEBI" id="CHEBI:61977"/>
        <dbReference type="EC" id="3.1.3.16"/>
    </reaction>
</comment>
<dbReference type="SMART" id="SM00577">
    <property type="entry name" value="CPDc"/>
    <property type="match status" value="1"/>
</dbReference>
<evidence type="ECO:0000256" key="1">
    <source>
        <dbReference type="ARBA" id="ARBA00004123"/>
    </source>
</evidence>
<dbReference type="EMBL" id="JAJJMB010013564">
    <property type="protein sequence ID" value="KAI3867230.1"/>
    <property type="molecule type" value="Genomic_DNA"/>
</dbReference>
<keyword evidence="3 6" id="KW-0539">Nucleus</keyword>
<dbReference type="AlphaFoldDB" id="A0AAD4S6U0"/>
<dbReference type="PANTHER" id="PTHR23081:SF36">
    <property type="entry name" value="RNA POLYMERASE II SUBUNIT A C-TERMINAL DOMAIN PHOSPHATASE"/>
    <property type="match status" value="1"/>
</dbReference>
<organism evidence="8 9">
    <name type="scientific">Papaver atlanticum</name>
    <dbReference type="NCBI Taxonomy" id="357466"/>
    <lineage>
        <taxon>Eukaryota</taxon>
        <taxon>Viridiplantae</taxon>
        <taxon>Streptophyta</taxon>
        <taxon>Embryophyta</taxon>
        <taxon>Tracheophyta</taxon>
        <taxon>Spermatophyta</taxon>
        <taxon>Magnoliopsida</taxon>
        <taxon>Ranunculales</taxon>
        <taxon>Papaveraceae</taxon>
        <taxon>Papaveroideae</taxon>
        <taxon>Papaver</taxon>
    </lineage>
</organism>
<evidence type="ECO:0000313" key="8">
    <source>
        <dbReference type="EMBL" id="KAI3867230.1"/>
    </source>
</evidence>
<dbReference type="PANTHER" id="PTHR23081">
    <property type="entry name" value="RNA POLYMERASE II CTD PHOSPHATASE"/>
    <property type="match status" value="1"/>
</dbReference>
<evidence type="ECO:0000259" key="7">
    <source>
        <dbReference type="PROSITE" id="PS50969"/>
    </source>
</evidence>
<sequence length="304" mass="35430">MAPIKLVIKLNGRPICKRKLEIEDHNGLQEEKSPKKVRLLGSENNVDDLLLGLKNRKRDLYNQKENRRLLLRNKLCGIIFRRSLLRRQKLCLVLDLDHTLLHSVKISDVSLDEQDYLNGKSGLITCMKTVGRHSLYNHKGRYTRLRPYVRDFLEQVCGKFELYVYTMGERWYAEEVVRLIDPKSVYFNNKVISKDDSTDRNRKNLDVVLGANASNTVIIDDTESVWKEHKDNMICINKFNYFSSRNGGGHRLNMDNDELDEDNGALKRILEVLQRVHEKFFEEFPAKTDVRPVLKAVLKEVSAN</sequence>
<evidence type="ECO:0000256" key="6">
    <source>
        <dbReference type="RuleBase" id="RU366066"/>
    </source>
</evidence>